<dbReference type="PANTHER" id="PTHR43780:SF2">
    <property type="entry name" value="1-AMINOCYCLOPROPANE-1-CARBOXYLATE DEAMINASE-RELATED"/>
    <property type="match status" value="1"/>
</dbReference>
<name>A0A2T6ADB2_9RHOB</name>
<evidence type="ECO:0000313" key="8">
    <source>
        <dbReference type="Proteomes" id="UP000244069"/>
    </source>
</evidence>
<dbReference type="PANTHER" id="PTHR43780">
    <property type="entry name" value="1-AMINOCYCLOPROPANE-1-CARBOXYLATE DEAMINASE-RELATED"/>
    <property type="match status" value="1"/>
</dbReference>
<dbReference type="InterPro" id="IPR027278">
    <property type="entry name" value="ACCD_DCysDesulf"/>
</dbReference>
<evidence type="ECO:0000256" key="2">
    <source>
        <dbReference type="ARBA" id="ARBA00008639"/>
    </source>
</evidence>
<accession>A0A2T6ADB2</accession>
<organism evidence="7 8">
    <name type="scientific">Allosediminivita pacifica</name>
    <dbReference type="NCBI Taxonomy" id="1267769"/>
    <lineage>
        <taxon>Bacteria</taxon>
        <taxon>Pseudomonadati</taxon>
        <taxon>Pseudomonadota</taxon>
        <taxon>Alphaproteobacteria</taxon>
        <taxon>Rhodobacterales</taxon>
        <taxon>Paracoccaceae</taxon>
        <taxon>Allosediminivita</taxon>
    </lineage>
</organism>
<dbReference type="RefSeq" id="WP_107978194.1">
    <property type="nucleotide sequence ID" value="NZ_BMEZ01000025.1"/>
</dbReference>
<gene>
    <name evidence="7" type="ORF">C8N44_12728</name>
</gene>
<comment type="cofactor">
    <cofactor evidence="1">
        <name>pyridoxal 5'-phosphate</name>
        <dbReference type="ChEBI" id="CHEBI:597326"/>
    </cofactor>
</comment>
<feature type="modified residue" description="N6-(pyridoxal phosphate)lysine" evidence="5">
    <location>
        <position position="48"/>
    </location>
</feature>
<keyword evidence="8" id="KW-1185">Reference proteome</keyword>
<evidence type="ECO:0000259" key="6">
    <source>
        <dbReference type="Pfam" id="PF00291"/>
    </source>
</evidence>
<reference evidence="7 8" key="1">
    <citation type="submission" date="2018-04" db="EMBL/GenBank/DDBJ databases">
        <title>Genomic Encyclopedia of Archaeal and Bacterial Type Strains, Phase II (KMG-II): from individual species to whole genera.</title>
        <authorList>
            <person name="Goeker M."/>
        </authorList>
    </citation>
    <scope>NUCLEOTIDE SEQUENCE [LARGE SCALE GENOMIC DNA]</scope>
    <source>
        <strain evidence="7 8">DSM 29329</strain>
    </source>
</reference>
<proteinExistence type="inferred from homology"/>
<feature type="domain" description="Tryptophan synthase beta chain-like PALP" evidence="6">
    <location>
        <begin position="10"/>
        <end position="316"/>
    </location>
</feature>
<dbReference type="NCBIfam" id="TIGR01275">
    <property type="entry name" value="ACC_deam_rel"/>
    <property type="match status" value="1"/>
</dbReference>
<dbReference type="SUPFAM" id="SSF53686">
    <property type="entry name" value="Tryptophan synthase beta subunit-like PLP-dependent enzymes"/>
    <property type="match status" value="1"/>
</dbReference>
<evidence type="ECO:0000313" key="7">
    <source>
        <dbReference type="EMBL" id="PTX41762.1"/>
    </source>
</evidence>
<dbReference type="InterPro" id="IPR005966">
    <property type="entry name" value="D-Cys_desShydrase"/>
</dbReference>
<sequence>MKLDELPRLSLGFLPTPVEDLKTLGAELGISLSVKRDDFTGFGGGGNKVRKLEFLMADAVAQGVSTVITTGGHQSNHARMTAAAARKFGMKPVLVLRGNKPDNWQGNLLLDHILGAEVDFLDPDAYFEQINPRMQAHADAAEARGEKAYIIPLGGASALGAMGYVNAIRELAEQYEAQGRKAPDYICAPVGSGGTLAGMTVGCSMWWPNTQVLGIAVTGTAVPFSERISVMANDAAELLGLDQRFAPEDIRIENDYVGPGYSIPSDEGNAAILRAGRTEGVLLDPVYTGKAMAGIIGTVQAGGIEKGSDVLFVHCGGTPALFPFSEQLTADLTY</sequence>
<comment type="caution">
    <text evidence="7">The sequence shown here is derived from an EMBL/GenBank/DDBJ whole genome shotgun (WGS) entry which is preliminary data.</text>
</comment>
<dbReference type="InterPro" id="IPR001926">
    <property type="entry name" value="TrpB-like_PALP"/>
</dbReference>
<dbReference type="OrthoDB" id="9801249at2"/>
<dbReference type="Proteomes" id="UP000244069">
    <property type="component" value="Unassembled WGS sequence"/>
</dbReference>
<evidence type="ECO:0000256" key="5">
    <source>
        <dbReference type="PIRSR" id="PIRSR006278-2"/>
    </source>
</evidence>
<evidence type="ECO:0000256" key="1">
    <source>
        <dbReference type="ARBA" id="ARBA00001933"/>
    </source>
</evidence>
<evidence type="ECO:0000256" key="4">
    <source>
        <dbReference type="PIRSR" id="PIRSR006278-1"/>
    </source>
</evidence>
<protein>
    <submittedName>
        <fullName evidence="7">D-cysteine desulfhydrase</fullName>
    </submittedName>
</protein>
<keyword evidence="3 5" id="KW-0663">Pyridoxal phosphate</keyword>
<dbReference type="InterPro" id="IPR036052">
    <property type="entry name" value="TrpB-like_PALP_sf"/>
</dbReference>
<feature type="active site" description="Nucleophile" evidence="4">
    <location>
        <position position="75"/>
    </location>
</feature>
<dbReference type="PIRSF" id="PIRSF006278">
    <property type="entry name" value="ACCD_DCysDesulf"/>
    <property type="match status" value="1"/>
</dbReference>
<dbReference type="AlphaFoldDB" id="A0A2T6ADB2"/>
<dbReference type="EMBL" id="QBKN01000027">
    <property type="protein sequence ID" value="PTX41762.1"/>
    <property type="molecule type" value="Genomic_DNA"/>
</dbReference>
<evidence type="ECO:0000256" key="3">
    <source>
        <dbReference type="ARBA" id="ARBA00022898"/>
    </source>
</evidence>
<comment type="similarity">
    <text evidence="2">Belongs to the ACC deaminase/D-cysteine desulfhydrase family.</text>
</comment>
<dbReference type="GO" id="GO:0019148">
    <property type="term" value="F:D-cysteine desulfhydrase activity"/>
    <property type="evidence" value="ECO:0007669"/>
    <property type="project" value="TreeGrafter"/>
</dbReference>
<dbReference type="Gene3D" id="3.40.50.1100">
    <property type="match status" value="2"/>
</dbReference>
<dbReference type="Pfam" id="PF00291">
    <property type="entry name" value="PALP"/>
    <property type="match status" value="1"/>
</dbReference>